<evidence type="ECO:0000256" key="1">
    <source>
        <dbReference type="ARBA" id="ARBA00007992"/>
    </source>
</evidence>
<dbReference type="GO" id="GO:0004497">
    <property type="term" value="F:monooxygenase activity"/>
    <property type="evidence" value="ECO:0007669"/>
    <property type="project" value="UniProtKB-KW"/>
</dbReference>
<dbReference type="InterPro" id="IPR036188">
    <property type="entry name" value="FAD/NAD-bd_sf"/>
</dbReference>
<evidence type="ECO:0000256" key="2">
    <source>
        <dbReference type="ARBA" id="ARBA00022630"/>
    </source>
</evidence>
<dbReference type="InterPro" id="IPR050493">
    <property type="entry name" value="FAD-dep_Monooxygenase_BioMet"/>
</dbReference>
<keyword evidence="4" id="KW-0560">Oxidoreductase</keyword>
<feature type="domain" description="FAD-binding" evidence="6">
    <location>
        <begin position="19"/>
        <end position="369"/>
    </location>
</feature>
<evidence type="ECO:0000259" key="6">
    <source>
        <dbReference type="Pfam" id="PF01494"/>
    </source>
</evidence>
<keyword evidence="2" id="KW-0285">Flavoprotein</keyword>
<evidence type="ECO:0000256" key="5">
    <source>
        <dbReference type="ARBA" id="ARBA00023033"/>
    </source>
</evidence>
<dbReference type="EMBL" id="JAJHUN010000007">
    <property type="protein sequence ID" value="KAJ4154902.1"/>
    <property type="molecule type" value="Genomic_DNA"/>
</dbReference>
<keyword evidence="5" id="KW-0503">Monooxygenase</keyword>
<dbReference type="InterPro" id="IPR023375">
    <property type="entry name" value="ADC_dom_sf"/>
</dbReference>
<protein>
    <recommendedName>
        <fullName evidence="6">FAD-binding domain-containing protein</fullName>
    </recommendedName>
</protein>
<gene>
    <name evidence="7" type="ORF">LMH87_000174</name>
</gene>
<dbReference type="InterPro" id="IPR010451">
    <property type="entry name" value="Acetoacetate_decarboxylase"/>
</dbReference>
<dbReference type="InterPro" id="IPR002938">
    <property type="entry name" value="FAD-bd"/>
</dbReference>
<evidence type="ECO:0000313" key="7">
    <source>
        <dbReference type="EMBL" id="KAJ4154902.1"/>
    </source>
</evidence>
<keyword evidence="3" id="KW-0274">FAD</keyword>
<dbReference type="Gene3D" id="3.50.50.60">
    <property type="entry name" value="FAD/NAD(P)-binding domain"/>
    <property type="match status" value="1"/>
</dbReference>
<evidence type="ECO:0000256" key="3">
    <source>
        <dbReference type="ARBA" id="ARBA00022827"/>
    </source>
</evidence>
<dbReference type="GeneID" id="80887333"/>
<dbReference type="Gene3D" id="2.40.400.10">
    <property type="entry name" value="Acetoacetate decarboxylase-like"/>
    <property type="match status" value="1"/>
</dbReference>
<dbReference type="GO" id="GO:0016829">
    <property type="term" value="F:lyase activity"/>
    <property type="evidence" value="ECO:0007669"/>
    <property type="project" value="InterPro"/>
</dbReference>
<dbReference type="RefSeq" id="XP_056055026.1">
    <property type="nucleotide sequence ID" value="XM_056198037.1"/>
</dbReference>
<organism evidence="7 8">
    <name type="scientific">Akanthomyces muscarius</name>
    <name type="common">Entomopathogenic fungus</name>
    <name type="synonym">Lecanicillium muscarium</name>
    <dbReference type="NCBI Taxonomy" id="2231603"/>
    <lineage>
        <taxon>Eukaryota</taxon>
        <taxon>Fungi</taxon>
        <taxon>Dikarya</taxon>
        <taxon>Ascomycota</taxon>
        <taxon>Pezizomycotina</taxon>
        <taxon>Sordariomycetes</taxon>
        <taxon>Hypocreomycetidae</taxon>
        <taxon>Hypocreales</taxon>
        <taxon>Cordycipitaceae</taxon>
        <taxon>Akanthomyces</taxon>
    </lineage>
</organism>
<dbReference type="Proteomes" id="UP001144673">
    <property type="component" value="Chromosome 6"/>
</dbReference>
<reference evidence="7" key="1">
    <citation type="journal article" date="2023" name="Access Microbiol">
        <title>De-novo genome assembly for Akanthomyces muscarius, a biocontrol agent of insect agricultural pests.</title>
        <authorList>
            <person name="Erdos Z."/>
            <person name="Studholme D.J."/>
            <person name="Raymond B."/>
            <person name="Sharma M."/>
        </authorList>
    </citation>
    <scope>NUCLEOTIDE SEQUENCE</scope>
    <source>
        <strain evidence="7">Ve6</strain>
    </source>
</reference>
<dbReference type="AlphaFoldDB" id="A0A9W8QE14"/>
<evidence type="ECO:0000313" key="8">
    <source>
        <dbReference type="Proteomes" id="UP001144673"/>
    </source>
</evidence>
<proteinExistence type="inferred from homology"/>
<dbReference type="PRINTS" id="PR00420">
    <property type="entry name" value="RNGMNOXGNASE"/>
</dbReference>
<dbReference type="SUPFAM" id="SSF54373">
    <property type="entry name" value="FAD-linked reductases, C-terminal domain"/>
    <property type="match status" value="1"/>
</dbReference>
<dbReference type="Pfam" id="PF01494">
    <property type="entry name" value="FAD_binding_3"/>
    <property type="match status" value="1"/>
</dbReference>
<dbReference type="SUPFAM" id="SSF160104">
    <property type="entry name" value="Acetoacetate decarboxylase-like"/>
    <property type="match status" value="1"/>
</dbReference>
<comment type="similarity">
    <text evidence="1">Belongs to the paxM FAD-dependent monooxygenase family.</text>
</comment>
<accession>A0A9W8QE14</accession>
<evidence type="ECO:0000256" key="4">
    <source>
        <dbReference type="ARBA" id="ARBA00023002"/>
    </source>
</evidence>
<sequence>MANPPCNIDTAPCPALHFLVVGGGLGGLTAALSLRRAGQRVTIFEQSRFASETGAAINVPPNATGLLLHLGVDLSTSGAVELQQITGYDKDGNAVNNINILAVDKSWQHKYLLAHRVDLHSQLKDAATSANGVGIPVVLKPASRVSKLDPHRTTITLDDDTVVTGDAIIGADGIHSTTRGILTSTRPQPSGKSAYRFLVSRDAILQLPNARAVLAKDGELVFWMAADRRIVMYPTRNNSLWNFVCILPDPTWDGADDSWNRSGSREDLLKAFEGFEERALTLLRMADPATLKVWRLMDMGAIDDWQTGNFCLLGDAAHPFLPHQGQGAAQAMEDAVSLGVLFPFGVERSEVPARLKLYQRCRKDRAEVVQELTRQSGADIDPSESGGMRLDHITEFIRINCNYDELASSAQRLRLWEHTERSRRYWRMPVSFGPSPGPRQSLGPWTWRNSKSTFISRTIKFKTSRASLSTLLPTPAFSIPSSDSFACASYVHTSLDKLDWLAGKGYDYIGFFIHGVQFVKKDGSAVSGTFLAVMLENLAEPILTGREELGFPKLFSEINTQQSLTSYQAQASWRESVFLKLELDGLRDGEQPRAADDSRLLLYKYIPATGEPGVADVEYPVCAPQHLCPGNFDRFQTATKARIMVEERDERALPSLHHVACGLAKIPVYNIVEASIVEGSCVDNFSGAYRIERTHLTRSMDENGKPASPSPY</sequence>
<dbReference type="PANTHER" id="PTHR13789:SF261">
    <property type="entry name" value="HYDROXYLASE, PUTATIVE (AFU_ORTHOLOGUE AFUA_7G00590)-RELATED"/>
    <property type="match status" value="1"/>
</dbReference>
<name>A0A9W8QE14_AKAMU</name>
<dbReference type="PANTHER" id="PTHR13789">
    <property type="entry name" value="MONOOXYGENASE"/>
    <property type="match status" value="1"/>
</dbReference>
<dbReference type="GO" id="GO:0071949">
    <property type="term" value="F:FAD binding"/>
    <property type="evidence" value="ECO:0007669"/>
    <property type="project" value="InterPro"/>
</dbReference>
<keyword evidence="8" id="KW-1185">Reference proteome</keyword>
<dbReference type="Pfam" id="PF06314">
    <property type="entry name" value="ADC"/>
    <property type="match status" value="1"/>
</dbReference>
<comment type="caution">
    <text evidence="7">The sequence shown here is derived from an EMBL/GenBank/DDBJ whole genome shotgun (WGS) entry which is preliminary data.</text>
</comment>
<dbReference type="SUPFAM" id="SSF51905">
    <property type="entry name" value="FAD/NAD(P)-binding domain"/>
    <property type="match status" value="1"/>
</dbReference>
<dbReference type="KEGG" id="amus:LMH87_000174"/>